<feature type="compositionally biased region" description="Basic and acidic residues" evidence="1">
    <location>
        <begin position="351"/>
        <end position="369"/>
    </location>
</feature>
<organism evidence="3 4">
    <name type="scientific">Neonectria punicea</name>
    <dbReference type="NCBI Taxonomy" id="979145"/>
    <lineage>
        <taxon>Eukaryota</taxon>
        <taxon>Fungi</taxon>
        <taxon>Dikarya</taxon>
        <taxon>Ascomycota</taxon>
        <taxon>Pezizomycotina</taxon>
        <taxon>Sordariomycetes</taxon>
        <taxon>Hypocreomycetidae</taxon>
        <taxon>Hypocreales</taxon>
        <taxon>Nectriaceae</taxon>
        <taxon>Neonectria</taxon>
    </lineage>
</organism>
<evidence type="ECO:0000256" key="1">
    <source>
        <dbReference type="SAM" id="MobiDB-lite"/>
    </source>
</evidence>
<evidence type="ECO:0000259" key="2">
    <source>
        <dbReference type="PROSITE" id="PS51043"/>
    </source>
</evidence>
<comment type="caution">
    <text evidence="3">The sequence shown here is derived from an EMBL/GenBank/DDBJ whole genome shotgun (WGS) entry which is preliminary data.</text>
</comment>
<feature type="region of interest" description="Disordered" evidence="1">
    <location>
        <begin position="87"/>
        <end position="116"/>
    </location>
</feature>
<dbReference type="InterPro" id="IPR058055">
    <property type="entry name" value="PA-PLA1"/>
</dbReference>
<proteinExistence type="predicted"/>
<reference evidence="3 4" key="1">
    <citation type="journal article" date="2025" name="Microbiol. Resour. Announc.">
        <title>Draft genome sequences for Neonectria magnoliae and Neonectria punicea, canker pathogens of Liriodendron tulipifera and Acer saccharum in West Virginia.</title>
        <authorList>
            <person name="Petronek H.M."/>
            <person name="Kasson M.T."/>
            <person name="Metheny A.M."/>
            <person name="Stauder C.M."/>
            <person name="Lovett B."/>
            <person name="Lynch S.C."/>
            <person name="Garnas J.R."/>
            <person name="Kasson L.R."/>
            <person name="Stajich J.E."/>
        </authorList>
    </citation>
    <scope>NUCLEOTIDE SEQUENCE [LARGE SCALE GENOMIC DNA]</scope>
    <source>
        <strain evidence="3 4">NRRL 64653</strain>
    </source>
</reference>
<dbReference type="Proteomes" id="UP001498476">
    <property type="component" value="Unassembled WGS sequence"/>
</dbReference>
<feature type="compositionally biased region" description="Low complexity" evidence="1">
    <location>
        <begin position="415"/>
        <end position="424"/>
    </location>
</feature>
<dbReference type="Pfam" id="PF23463">
    <property type="entry name" value="WWE_2"/>
    <property type="match status" value="1"/>
</dbReference>
<evidence type="ECO:0000313" key="3">
    <source>
        <dbReference type="EMBL" id="KAK7416778.1"/>
    </source>
</evidence>
<dbReference type="PANTHER" id="PTHR23509">
    <property type="entry name" value="PA-PL1 PHOSPHOLIPASE FAMILY"/>
    <property type="match status" value="1"/>
</dbReference>
<sequence>MAPAQPEKKAEQSYLSSAVNSINPWASSRSTTPTQSGKSEQNPPAVPANPDDHSTTHLYGQSFKTYPPDCPPLKVQWFHAVDVPKRKAQLAPTTQPPTQPPQPTAQPKKFSAFSASDSRSLENEYQKLLEATEHDQPPSTGDTRLASRKRKADARNSSPGLSFTTSPASTSTVHVPVNEDFLFDVDIGARELGPVYWLGPIYEVRRGTWFYQDGSNLRSCEENLAAQLEEGYLKMKPWLHPVRDRSPSGAKIAITPKASRENLRATMATSSAVTFNPVNTTSSQSSTPPQLQTYRLFGTYMNSIVTYQDANTAWLSSDSMLSWVTSSVYERFSGGGYMSGVKLIRGYAEPSKQKEKMKEKDATNNDTKVHSPATANSPGLDERQQRLLKRRSAPPTTRSSHDEPSQANQSATNDSDSQQLKLQRQLSSLIESEAATEEEIRRREEQEIKDDYNAQAGETQGREIEHLVLVTHGIGQRLSLRMESVNFVHDVNVLRKTIKSVYANSADLKALNSELGTGPGNCRVQVLPVCWRHLLDFPKKQEKKGEHDLGEVVDDEDDYPSLEDITIEGMAFARSLISDLALDVLLYQSSYRQQISRIVLKECNRIFKLFKDRNPEFNGKVHVLGHSLGSAILFDVLCKQRSQAEEQKTPLRFWPSQGYHEPSVKGAGLGLDFEVEDFFCLGSPVGLFQMLKGRTIAARQPVLATRSEVLSDVEPIDDTLHAATLSTEDSSISPITGLPTSVSSPKVGQLFNIFHPSDPISYRLEPLISPSMATLKPQLLPYTKKGIFGNVAPQGLTGIGAKVGQSVSGMWSSLSAGIASNILNHTLGISSSEVARITANASQGDPANPDASAGEVAADALKLRERIDARKKQLADSATLEASSGVSGHSPTLIDDELETLFSKFQQRRTEQGKDDETPSTQEEDRKARKMRREESKVRALNRNGRVDYSIQESALDFNPIATIASHMGYWADEDVNHFILSQLLSYRSRGNQADPKK</sequence>
<accession>A0ABR1H7B8</accession>
<dbReference type="SMART" id="SM01127">
    <property type="entry name" value="DDHD"/>
    <property type="match status" value="1"/>
</dbReference>
<dbReference type="EMBL" id="JAZAVJ010000064">
    <property type="protein sequence ID" value="KAK7416778.1"/>
    <property type="molecule type" value="Genomic_DNA"/>
</dbReference>
<dbReference type="InterPro" id="IPR057826">
    <property type="entry name" value="WWE_C20G8.02"/>
</dbReference>
<protein>
    <recommendedName>
        <fullName evidence="2">DDHD domain-containing protein</fullName>
    </recommendedName>
</protein>
<feature type="region of interest" description="Disordered" evidence="1">
    <location>
        <begin position="1"/>
        <end position="66"/>
    </location>
</feature>
<feature type="domain" description="DDHD" evidence="2">
    <location>
        <begin position="671"/>
        <end position="986"/>
    </location>
</feature>
<feature type="region of interest" description="Disordered" evidence="1">
    <location>
        <begin position="130"/>
        <end position="171"/>
    </location>
</feature>
<feature type="compositionally biased region" description="Basic and acidic residues" evidence="1">
    <location>
        <begin position="1"/>
        <end position="11"/>
    </location>
</feature>
<feature type="compositionally biased region" description="Polar residues" evidence="1">
    <location>
        <begin position="13"/>
        <end position="42"/>
    </location>
</feature>
<feature type="compositionally biased region" description="Polar residues" evidence="1">
    <location>
        <begin position="155"/>
        <end position="171"/>
    </location>
</feature>
<feature type="compositionally biased region" description="Basic and acidic residues" evidence="1">
    <location>
        <begin position="908"/>
        <end position="937"/>
    </location>
</feature>
<evidence type="ECO:0000313" key="4">
    <source>
        <dbReference type="Proteomes" id="UP001498476"/>
    </source>
</evidence>
<feature type="compositionally biased region" description="Pro residues" evidence="1">
    <location>
        <begin position="94"/>
        <end position="104"/>
    </location>
</feature>
<dbReference type="InterPro" id="IPR055555">
    <property type="entry name" value="PA-PLA1_DUF7131"/>
</dbReference>
<gene>
    <name evidence="3" type="ORF">QQX98_004970</name>
</gene>
<feature type="region of interest" description="Disordered" evidence="1">
    <location>
        <begin position="907"/>
        <end position="937"/>
    </location>
</feature>
<dbReference type="PROSITE" id="PS51043">
    <property type="entry name" value="DDHD"/>
    <property type="match status" value="1"/>
</dbReference>
<dbReference type="PANTHER" id="PTHR23509:SF10">
    <property type="entry name" value="LD21067P"/>
    <property type="match status" value="1"/>
</dbReference>
<dbReference type="InterPro" id="IPR004177">
    <property type="entry name" value="DDHD_dom"/>
</dbReference>
<dbReference type="Pfam" id="PF23465">
    <property type="entry name" value="DUF7131"/>
    <property type="match status" value="1"/>
</dbReference>
<dbReference type="Pfam" id="PF02862">
    <property type="entry name" value="DDHD"/>
    <property type="match status" value="1"/>
</dbReference>
<name>A0ABR1H7B8_9HYPO</name>
<keyword evidence="4" id="KW-1185">Reference proteome</keyword>
<feature type="compositionally biased region" description="Polar residues" evidence="1">
    <location>
        <begin position="405"/>
        <end position="414"/>
    </location>
</feature>
<feature type="region of interest" description="Disordered" evidence="1">
    <location>
        <begin position="350"/>
        <end position="424"/>
    </location>
</feature>